<comment type="similarity">
    <text evidence="1">Belongs to the cyclophilin-type PPIase family.</text>
</comment>
<keyword evidence="4 8" id="KW-0413">Isomerase</keyword>
<dbReference type="EMBL" id="CP011125">
    <property type="protein sequence ID" value="AKF11450.1"/>
    <property type="molecule type" value="Genomic_DNA"/>
</dbReference>
<dbReference type="GO" id="GO:0003755">
    <property type="term" value="F:peptidyl-prolyl cis-trans isomerase activity"/>
    <property type="evidence" value="ECO:0007669"/>
    <property type="project" value="UniProtKB-KW"/>
</dbReference>
<feature type="compositionally biased region" description="Low complexity" evidence="5">
    <location>
        <begin position="34"/>
        <end position="47"/>
    </location>
</feature>
<dbReference type="InterPro" id="IPR044666">
    <property type="entry name" value="Cyclophilin_A-like"/>
</dbReference>
<accession>A0A0F6WAA7</accession>
<dbReference type="Gene3D" id="1.25.10.10">
    <property type="entry name" value="Leucine-rich Repeat Variant"/>
    <property type="match status" value="3"/>
</dbReference>
<dbReference type="KEGG" id="samy:DB32_008599"/>
<feature type="chain" id="PRO_5002511296" description="peptidylprolyl isomerase" evidence="6">
    <location>
        <begin position="24"/>
        <end position="726"/>
    </location>
</feature>
<reference evidence="8 9" key="1">
    <citation type="submission" date="2015-03" db="EMBL/GenBank/DDBJ databases">
        <title>Genome assembly of Sandaracinus amylolyticus DSM 53668.</title>
        <authorList>
            <person name="Sharma G."/>
            <person name="Subramanian S."/>
        </authorList>
    </citation>
    <scope>NUCLEOTIDE SEQUENCE [LARGE SCALE GENOMIC DNA]</scope>
    <source>
        <strain evidence="8 9">DSM 53668</strain>
    </source>
</reference>
<dbReference type="SUPFAM" id="SSF50891">
    <property type="entry name" value="Cyclophilin-like"/>
    <property type="match status" value="1"/>
</dbReference>
<dbReference type="Pfam" id="PF13646">
    <property type="entry name" value="HEAT_2"/>
    <property type="match status" value="2"/>
</dbReference>
<evidence type="ECO:0000256" key="2">
    <source>
        <dbReference type="ARBA" id="ARBA00013194"/>
    </source>
</evidence>
<dbReference type="PANTHER" id="PTHR45625">
    <property type="entry name" value="PEPTIDYL-PROLYL CIS-TRANS ISOMERASE-RELATED"/>
    <property type="match status" value="1"/>
</dbReference>
<dbReference type="InterPro" id="IPR029000">
    <property type="entry name" value="Cyclophilin-like_dom_sf"/>
</dbReference>
<dbReference type="InterPro" id="IPR016024">
    <property type="entry name" value="ARM-type_fold"/>
</dbReference>
<keyword evidence="3" id="KW-0697">Rotamase</keyword>
<dbReference type="PROSITE" id="PS51257">
    <property type="entry name" value="PROKAR_LIPOPROTEIN"/>
    <property type="match status" value="1"/>
</dbReference>
<dbReference type="PROSITE" id="PS00170">
    <property type="entry name" value="CSA_PPIASE_1"/>
    <property type="match status" value="1"/>
</dbReference>
<dbReference type="PROSITE" id="PS50072">
    <property type="entry name" value="CSA_PPIASE_2"/>
    <property type="match status" value="1"/>
</dbReference>
<dbReference type="InterPro" id="IPR004155">
    <property type="entry name" value="PBS_lyase_HEAT"/>
</dbReference>
<evidence type="ECO:0000256" key="6">
    <source>
        <dbReference type="SAM" id="SignalP"/>
    </source>
</evidence>
<proteinExistence type="inferred from homology"/>
<evidence type="ECO:0000313" key="8">
    <source>
        <dbReference type="EMBL" id="AKF11450.1"/>
    </source>
</evidence>
<dbReference type="InterPro" id="IPR020892">
    <property type="entry name" value="Cyclophilin-type_PPIase_CS"/>
</dbReference>
<dbReference type="PANTHER" id="PTHR45625:SF4">
    <property type="entry name" value="PEPTIDYLPROLYL ISOMERASE DOMAIN AND WD REPEAT-CONTAINING PROTEIN 1"/>
    <property type="match status" value="1"/>
</dbReference>
<dbReference type="SUPFAM" id="SSF48371">
    <property type="entry name" value="ARM repeat"/>
    <property type="match status" value="2"/>
</dbReference>
<name>A0A0F6WAA7_9BACT</name>
<dbReference type="GO" id="GO:0006457">
    <property type="term" value="P:protein folding"/>
    <property type="evidence" value="ECO:0007669"/>
    <property type="project" value="InterPro"/>
</dbReference>
<protein>
    <recommendedName>
        <fullName evidence="2">peptidylprolyl isomerase</fullName>
        <ecNumber evidence="2">5.2.1.8</ecNumber>
    </recommendedName>
</protein>
<feature type="domain" description="PPIase cyclophilin-type" evidence="7">
    <location>
        <begin position="597"/>
        <end position="714"/>
    </location>
</feature>
<evidence type="ECO:0000313" key="9">
    <source>
        <dbReference type="Proteomes" id="UP000034883"/>
    </source>
</evidence>
<dbReference type="SMART" id="SM00567">
    <property type="entry name" value="EZ_HEAT"/>
    <property type="match status" value="4"/>
</dbReference>
<dbReference type="Pfam" id="PF00160">
    <property type="entry name" value="Pro_isomerase"/>
    <property type="match status" value="1"/>
</dbReference>
<dbReference type="STRING" id="927083.DB32_008599"/>
<evidence type="ECO:0000256" key="4">
    <source>
        <dbReference type="ARBA" id="ARBA00023235"/>
    </source>
</evidence>
<dbReference type="PRINTS" id="PR00153">
    <property type="entry name" value="CSAPPISMRASE"/>
</dbReference>
<feature type="region of interest" description="Disordered" evidence="5">
    <location>
        <begin position="20"/>
        <end position="47"/>
    </location>
</feature>
<dbReference type="Gene3D" id="2.40.100.10">
    <property type="entry name" value="Cyclophilin-like"/>
    <property type="match status" value="1"/>
</dbReference>
<evidence type="ECO:0000256" key="5">
    <source>
        <dbReference type="SAM" id="MobiDB-lite"/>
    </source>
</evidence>
<dbReference type="Proteomes" id="UP000034883">
    <property type="component" value="Chromosome"/>
</dbReference>
<dbReference type="InterPro" id="IPR002130">
    <property type="entry name" value="Cyclophilin-type_PPIase_dom"/>
</dbReference>
<evidence type="ECO:0000256" key="3">
    <source>
        <dbReference type="ARBA" id="ARBA00023110"/>
    </source>
</evidence>
<evidence type="ECO:0000256" key="1">
    <source>
        <dbReference type="ARBA" id="ARBA00007365"/>
    </source>
</evidence>
<gene>
    <name evidence="8" type="ORF">DB32_008599</name>
</gene>
<feature type="signal peptide" evidence="6">
    <location>
        <begin position="1"/>
        <end position="23"/>
    </location>
</feature>
<keyword evidence="9" id="KW-1185">Reference proteome</keyword>
<dbReference type="AlphaFoldDB" id="A0A0F6WAA7"/>
<dbReference type="InterPro" id="IPR011989">
    <property type="entry name" value="ARM-like"/>
</dbReference>
<organism evidence="8 9">
    <name type="scientific">Sandaracinus amylolyticus</name>
    <dbReference type="NCBI Taxonomy" id="927083"/>
    <lineage>
        <taxon>Bacteria</taxon>
        <taxon>Pseudomonadati</taxon>
        <taxon>Myxococcota</taxon>
        <taxon>Polyangia</taxon>
        <taxon>Polyangiales</taxon>
        <taxon>Sandaracinaceae</taxon>
        <taxon>Sandaracinus</taxon>
    </lineage>
</organism>
<sequence>MKLRLTPLALLALLAGCSSPATDAPSAPSPPSAPVASAPSSSEPSRSVLLAEADARRLSPTLTAALASPDAETRAASTLSLGRLHDPAAFPLLARALRDPAPEVRDAASLGVGALEDAAPDAASAALLGALATEADPAIRAHQLFDLGRLATDEALAALPAALASEHPVEREAACLGLANAALRGRVPDASLLRRAATRIPDDASSRVRLACAHALSRVAPAPDPADATAIGDELARGLDDADADVRAMSARALARHPGSSLARLTAATEDPDWTVAVHALRALARRAHADHAEPAYAAQIRALLDRLLASGDVAPGPPLHVFLTALDVPAPMARHGAIHTVAADALARLAAVPPDVPATRDRGLAHCAVARLVDLGRGWPARVDTCGLEQVADHERQVLAAEVLTAVEGSEAQRGVYLQRLLRHEHARVRQAAVTGMGALDTREALAALLATLRDDEDAGVTNAALEALRAAGSRRASRLAAMVLAGDTADDGWPAAAVLAALRTALARVRAADDLEGLVTWIATARELSARELASDARPLARHANLAVRRAALELLAEAGVAPPDGEPAAPPRPLDAPSIAAAPQGRVVLDTDRGEVVIELWTDRAPTTVARFVELVRAGFYDGLTFHRVVPAFVVQGGDPRGDGYGGPGWSQRCEDHRATYDRGVVGMALAGRDTGGSQFFITHSPQPHLDARYTAFGRVTSGMDAVDRIQPGDHIRRARFEQ</sequence>
<evidence type="ECO:0000259" key="7">
    <source>
        <dbReference type="PROSITE" id="PS50072"/>
    </source>
</evidence>
<dbReference type="CDD" id="cd00317">
    <property type="entry name" value="cyclophilin"/>
    <property type="match status" value="1"/>
</dbReference>
<dbReference type="EC" id="5.2.1.8" evidence="2"/>
<keyword evidence="6" id="KW-0732">Signal</keyword>